<dbReference type="OrthoDB" id="9772136at2"/>
<reference evidence="7 8" key="1">
    <citation type="submission" date="2019-09" db="EMBL/GenBank/DDBJ databases">
        <title>Complete Genome Sequence of Lactobacillus nenjiangensis SH-Y15, isolated from sauerkraut.</title>
        <authorList>
            <person name="Yang H."/>
        </authorList>
    </citation>
    <scope>NUCLEOTIDE SEQUENCE [LARGE SCALE GENOMIC DNA]</scope>
    <source>
        <strain evidence="7 8">SH-Y15</strain>
    </source>
</reference>
<dbReference type="RefSeq" id="WP_150204478.1">
    <property type="nucleotide sequence ID" value="NZ_CAXYVY010000051.1"/>
</dbReference>
<dbReference type="Proteomes" id="UP000325295">
    <property type="component" value="Chromosome"/>
</dbReference>
<sequence length="346" mass="39388">MVEAWHSFLGNVKLRRFTVLALLIAILFLIKSMLSMLLLTFVFTYLVVNFVRFVHKHTKIPSSILVIVTYIVIIWGLYIGIVNYLPQLVNQIIKMTDSLVQFYNHQNTTDFYKFVNKYVSVSSINEQVKKGVTLIFSYATSIGSMAFTFFLSFVLSFFYAVELKQLHRFSQNFKTGDFAWFFGDIEYFGRKFVNTFGVVIGAQFSIAIANTIITTICLIFMQMPQILTLSLMIFIFSLVPVAGVIVSSIPLSIIAYSEGGFKQVAYIIIMIVVVHAIETYVLNPQFMASRTELPVFYTFVVLMVGEHFFGVWGLIVGVPIFVFFLDLLDVKHIGKNKKAVETAKPD</sequence>
<gene>
    <name evidence="7" type="ORF">F0161_10050</name>
</gene>
<feature type="transmembrane region" description="Helical" evidence="6">
    <location>
        <begin position="264"/>
        <end position="283"/>
    </location>
</feature>
<dbReference type="InterPro" id="IPR002549">
    <property type="entry name" value="AI-2E-like"/>
</dbReference>
<keyword evidence="3 6" id="KW-0812">Transmembrane</keyword>
<name>A0A5P1X2Y1_9LACO</name>
<evidence type="ECO:0000313" key="7">
    <source>
        <dbReference type="EMBL" id="QER68146.1"/>
    </source>
</evidence>
<evidence type="ECO:0000256" key="3">
    <source>
        <dbReference type="ARBA" id="ARBA00022692"/>
    </source>
</evidence>
<dbReference type="Pfam" id="PF01594">
    <property type="entry name" value="AI-2E_transport"/>
    <property type="match status" value="1"/>
</dbReference>
<evidence type="ECO:0000256" key="5">
    <source>
        <dbReference type="ARBA" id="ARBA00023136"/>
    </source>
</evidence>
<comment type="subcellular location">
    <subcellularLocation>
        <location evidence="1">Membrane</location>
        <topology evidence="1">Multi-pass membrane protein</topology>
    </subcellularLocation>
</comment>
<feature type="transmembrane region" description="Helical" evidence="6">
    <location>
        <begin position="135"/>
        <end position="161"/>
    </location>
</feature>
<dbReference type="PANTHER" id="PTHR21716:SF62">
    <property type="entry name" value="TRANSPORT PROTEIN YDBI-RELATED"/>
    <property type="match status" value="1"/>
</dbReference>
<protein>
    <submittedName>
        <fullName evidence="7">AI-2E family transporter</fullName>
    </submittedName>
</protein>
<feature type="transmembrane region" description="Helical" evidence="6">
    <location>
        <begin position="233"/>
        <end position="257"/>
    </location>
</feature>
<comment type="similarity">
    <text evidence="2">Belongs to the autoinducer-2 exporter (AI-2E) (TC 2.A.86) family.</text>
</comment>
<evidence type="ECO:0000313" key="8">
    <source>
        <dbReference type="Proteomes" id="UP000325295"/>
    </source>
</evidence>
<dbReference type="EMBL" id="CP043939">
    <property type="protein sequence ID" value="QER68146.1"/>
    <property type="molecule type" value="Genomic_DNA"/>
</dbReference>
<dbReference type="GO" id="GO:0016020">
    <property type="term" value="C:membrane"/>
    <property type="evidence" value="ECO:0007669"/>
    <property type="project" value="UniProtKB-SubCell"/>
</dbReference>
<dbReference type="KEGG" id="lnn:F0161_10050"/>
<dbReference type="AlphaFoldDB" id="A0A5P1X2Y1"/>
<keyword evidence="4 6" id="KW-1133">Transmembrane helix</keyword>
<keyword evidence="8" id="KW-1185">Reference proteome</keyword>
<evidence type="ECO:0000256" key="4">
    <source>
        <dbReference type="ARBA" id="ARBA00022989"/>
    </source>
</evidence>
<dbReference type="GO" id="GO:0055085">
    <property type="term" value="P:transmembrane transport"/>
    <property type="evidence" value="ECO:0007669"/>
    <property type="project" value="TreeGrafter"/>
</dbReference>
<evidence type="ECO:0000256" key="1">
    <source>
        <dbReference type="ARBA" id="ARBA00004141"/>
    </source>
</evidence>
<feature type="transmembrane region" description="Helical" evidence="6">
    <location>
        <begin position="196"/>
        <end position="221"/>
    </location>
</feature>
<proteinExistence type="inferred from homology"/>
<feature type="transmembrane region" description="Helical" evidence="6">
    <location>
        <begin position="60"/>
        <end position="81"/>
    </location>
</feature>
<dbReference type="PANTHER" id="PTHR21716">
    <property type="entry name" value="TRANSMEMBRANE PROTEIN"/>
    <property type="match status" value="1"/>
</dbReference>
<keyword evidence="5 6" id="KW-0472">Membrane</keyword>
<evidence type="ECO:0000256" key="2">
    <source>
        <dbReference type="ARBA" id="ARBA00009773"/>
    </source>
</evidence>
<evidence type="ECO:0000256" key="6">
    <source>
        <dbReference type="SAM" id="Phobius"/>
    </source>
</evidence>
<organism evidence="7 8">
    <name type="scientific">Paucilactobacillus nenjiangensis</name>
    <dbReference type="NCBI Taxonomy" id="1296540"/>
    <lineage>
        <taxon>Bacteria</taxon>
        <taxon>Bacillati</taxon>
        <taxon>Bacillota</taxon>
        <taxon>Bacilli</taxon>
        <taxon>Lactobacillales</taxon>
        <taxon>Lactobacillaceae</taxon>
        <taxon>Paucilactobacillus</taxon>
    </lineage>
</organism>
<accession>A0A5P1X2Y1</accession>
<feature type="transmembrane region" description="Helical" evidence="6">
    <location>
        <begin position="20"/>
        <end position="48"/>
    </location>
</feature>
<feature type="transmembrane region" description="Helical" evidence="6">
    <location>
        <begin position="295"/>
        <end position="328"/>
    </location>
</feature>